<dbReference type="PROSITE" id="PS50880">
    <property type="entry name" value="TOPRIM"/>
    <property type="match status" value="1"/>
</dbReference>
<organism evidence="2 3">
    <name type="scientific">Oenococcus alcoholitolerans</name>
    <dbReference type="NCBI Taxonomy" id="931074"/>
    <lineage>
        <taxon>Bacteria</taxon>
        <taxon>Bacillati</taxon>
        <taxon>Bacillota</taxon>
        <taxon>Bacilli</taxon>
        <taxon>Lactobacillales</taxon>
        <taxon>Lactobacillaceae</taxon>
        <taxon>Oenococcus</taxon>
    </lineage>
</organism>
<dbReference type="Pfam" id="PF13331">
    <property type="entry name" value="DUF4093"/>
    <property type="match status" value="1"/>
</dbReference>
<evidence type="ECO:0000313" key="3">
    <source>
        <dbReference type="Proteomes" id="UP000030023"/>
    </source>
</evidence>
<dbReference type="InterPro" id="IPR025156">
    <property type="entry name" value="RNase_M5_C"/>
</dbReference>
<dbReference type="Proteomes" id="UP000030023">
    <property type="component" value="Unassembled WGS sequence"/>
</dbReference>
<gene>
    <name evidence="2" type="ORF">Q757_06720</name>
</gene>
<evidence type="ECO:0000259" key="1">
    <source>
        <dbReference type="PROSITE" id="PS50880"/>
    </source>
</evidence>
<accession>A0ABR4XPX9</accession>
<reference evidence="2 3" key="1">
    <citation type="journal article" date="2014" name="Antonie Van Leeuwenhoek">
        <title>Oenococcus alcoholitolerans sp. nov., a lactic acid bacteria isolated from cachaca and ethanol fermentation processes.</title>
        <authorList>
            <person name="Badotti F."/>
            <person name="Moreira A.P."/>
            <person name="Tonon L.A."/>
            <person name="de Lucena B.T."/>
            <person name="Gomes Fde C."/>
            <person name="Kruger R."/>
            <person name="Thompson C.C."/>
            <person name="de Morais M.A.Jr."/>
            <person name="Rosa C.A."/>
            <person name="Thompson F.L."/>
        </authorList>
    </citation>
    <scope>NUCLEOTIDE SEQUENCE [LARGE SCALE GENOMIC DNA]</scope>
    <source>
        <strain evidence="2 3">UFRJ-M7.2.18</strain>
    </source>
</reference>
<dbReference type="SMART" id="SM00493">
    <property type="entry name" value="TOPRIM"/>
    <property type="match status" value="1"/>
</dbReference>
<dbReference type="PANTHER" id="PTHR39156">
    <property type="entry name" value="RIBONUCLEASE M5"/>
    <property type="match status" value="1"/>
</dbReference>
<evidence type="ECO:0000313" key="2">
    <source>
        <dbReference type="EMBL" id="KGO30836.1"/>
    </source>
</evidence>
<protein>
    <recommendedName>
        <fullName evidence="1">Toprim domain-containing protein</fullName>
    </recommendedName>
</protein>
<feature type="domain" description="Toprim" evidence="1">
    <location>
        <begin position="11"/>
        <end position="98"/>
    </location>
</feature>
<dbReference type="CDD" id="cd01027">
    <property type="entry name" value="TOPRIM_RNase_M5_like"/>
    <property type="match status" value="1"/>
</dbReference>
<name>A0ABR4XPX9_9LACO</name>
<dbReference type="EMBL" id="AXCV01000322">
    <property type="protein sequence ID" value="KGO30836.1"/>
    <property type="molecule type" value="Genomic_DNA"/>
</dbReference>
<dbReference type="InterPro" id="IPR034141">
    <property type="entry name" value="TOPRIM_RNase_M5-like"/>
</dbReference>
<keyword evidence="3" id="KW-1185">Reference proteome</keyword>
<dbReference type="InterPro" id="IPR006171">
    <property type="entry name" value="TOPRIM_dom"/>
</dbReference>
<proteinExistence type="predicted"/>
<dbReference type="Pfam" id="PF01751">
    <property type="entry name" value="Toprim"/>
    <property type="match status" value="1"/>
</dbReference>
<dbReference type="Gene3D" id="3.40.1360.10">
    <property type="match status" value="1"/>
</dbReference>
<dbReference type="PANTHER" id="PTHR39156:SF2">
    <property type="entry name" value="DNA PRIMASE (BACTERIAL TYPE) AND SMALL PRIMASE-LIKE PROTEINS"/>
    <property type="match status" value="1"/>
</dbReference>
<sequence>MLIAYGPKNEEKCFIVEGKDDTARLRLALGPKQLTIETGGSRISPQVLAKIKRFFADDNYQLILLTDPDYQGKRIRKKITALFPGIAELFLTREQAHPLHSGSLGVENADPKVLADLIRTNIKTPVFADGSENDSLTISDLYDLQLIGKPESAAKRAVLAEKFHLQAANGKQFLKELNLFSVSKKDLERAVEKFE</sequence>
<comment type="caution">
    <text evidence="2">The sequence shown here is derived from an EMBL/GenBank/DDBJ whole genome shotgun (WGS) entry which is preliminary data.</text>
</comment>
<dbReference type="SUPFAM" id="SSF110455">
    <property type="entry name" value="Toprim domain"/>
    <property type="match status" value="1"/>
</dbReference>